<dbReference type="Proteomes" id="UP000672657">
    <property type="component" value="Unassembled WGS sequence"/>
</dbReference>
<keyword evidence="1" id="KW-0732">Signal</keyword>
<evidence type="ECO:0000313" key="3">
    <source>
        <dbReference type="Proteomes" id="UP000672657"/>
    </source>
</evidence>
<feature type="signal peptide" evidence="1">
    <location>
        <begin position="1"/>
        <end position="24"/>
    </location>
</feature>
<reference evidence="2 3" key="1">
    <citation type="submission" date="2021-03" db="EMBL/GenBank/DDBJ databases">
        <authorList>
            <person name="Peeters C."/>
        </authorList>
    </citation>
    <scope>NUCLEOTIDE SEQUENCE [LARGE SCALE GENOMIC DNA]</scope>
    <source>
        <strain evidence="2 3">LMG 26411</strain>
    </source>
</reference>
<accession>A0ABM8TC07</accession>
<evidence type="ECO:0000313" key="2">
    <source>
        <dbReference type="EMBL" id="CAG2134659.1"/>
    </source>
</evidence>
<evidence type="ECO:0000256" key="1">
    <source>
        <dbReference type="SAM" id="SignalP"/>
    </source>
</evidence>
<feature type="chain" id="PRO_5045864315" evidence="1">
    <location>
        <begin position="25"/>
        <end position="175"/>
    </location>
</feature>
<dbReference type="EMBL" id="CAJPVI010000004">
    <property type="protein sequence ID" value="CAG2134659.1"/>
    <property type="molecule type" value="Genomic_DNA"/>
</dbReference>
<name>A0ABM8TC07_9BURK</name>
<keyword evidence="3" id="KW-1185">Reference proteome</keyword>
<sequence length="175" mass="18336">MQVFKKSIGAVAAAALLLWNPAHTAAAEKPPAKAPVLNPAARAAAQRGVKTCLGRVQEVSSFLGQGVDMGLFLFNPPADANKKLFSLSAESLGKDSLSYTSSSFAPTGNGCGAMYEAVTYWPASCSDVAAKAFPELTFAGPLLRNIQTLEGRGNLRVFLMPAGQGCVSIKKELIF</sequence>
<comment type="caution">
    <text evidence="2">The sequence shown here is derived from an EMBL/GenBank/DDBJ whole genome shotgun (WGS) entry which is preliminary data.</text>
</comment>
<proteinExistence type="predicted"/>
<protein>
    <submittedName>
        <fullName evidence="2">Uncharacterized protein</fullName>
    </submittedName>
</protein>
<organism evidence="2 3">
    <name type="scientific">Cupriavidus numazuensis</name>
    <dbReference type="NCBI Taxonomy" id="221992"/>
    <lineage>
        <taxon>Bacteria</taxon>
        <taxon>Pseudomonadati</taxon>
        <taxon>Pseudomonadota</taxon>
        <taxon>Betaproteobacteria</taxon>
        <taxon>Burkholderiales</taxon>
        <taxon>Burkholderiaceae</taxon>
        <taxon>Cupriavidus</taxon>
    </lineage>
</organism>
<gene>
    <name evidence="2" type="ORF">LMG26411_01003</name>
</gene>
<dbReference type="RefSeq" id="WP_211952207.1">
    <property type="nucleotide sequence ID" value="NZ_CAJPVI010000004.1"/>
</dbReference>